<evidence type="ECO:0000313" key="2">
    <source>
        <dbReference type="EMBL" id="MBA0730390.1"/>
    </source>
</evidence>
<protein>
    <submittedName>
        <fullName evidence="2">Uncharacterized protein</fullName>
    </submittedName>
</protein>
<feature type="region of interest" description="Disordered" evidence="1">
    <location>
        <begin position="1"/>
        <end position="20"/>
    </location>
</feature>
<evidence type="ECO:0000256" key="1">
    <source>
        <dbReference type="SAM" id="MobiDB-lite"/>
    </source>
</evidence>
<dbReference type="AlphaFoldDB" id="A0A7J9B287"/>
<accession>A0A7J9B287</accession>
<keyword evidence="3" id="KW-1185">Reference proteome</keyword>
<dbReference type="EMBL" id="JABEZV010444758">
    <property type="protein sequence ID" value="MBA0730390.1"/>
    <property type="molecule type" value="Genomic_DNA"/>
</dbReference>
<dbReference type="Proteomes" id="UP000593574">
    <property type="component" value="Unassembled WGS sequence"/>
</dbReference>
<organism evidence="2 3">
    <name type="scientific">Gossypium laxum</name>
    <dbReference type="NCBI Taxonomy" id="34288"/>
    <lineage>
        <taxon>Eukaryota</taxon>
        <taxon>Viridiplantae</taxon>
        <taxon>Streptophyta</taxon>
        <taxon>Embryophyta</taxon>
        <taxon>Tracheophyta</taxon>
        <taxon>Spermatophyta</taxon>
        <taxon>Magnoliopsida</taxon>
        <taxon>eudicotyledons</taxon>
        <taxon>Gunneridae</taxon>
        <taxon>Pentapetalae</taxon>
        <taxon>rosids</taxon>
        <taxon>malvids</taxon>
        <taxon>Malvales</taxon>
        <taxon>Malvaceae</taxon>
        <taxon>Malvoideae</taxon>
        <taxon>Gossypium</taxon>
    </lineage>
</organism>
<gene>
    <name evidence="2" type="ORF">Golax_022485</name>
</gene>
<evidence type="ECO:0000313" key="3">
    <source>
        <dbReference type="Proteomes" id="UP000593574"/>
    </source>
</evidence>
<name>A0A7J9B287_9ROSI</name>
<reference evidence="2 3" key="1">
    <citation type="journal article" date="2019" name="Genome Biol. Evol.">
        <title>Insights into the evolution of the New World diploid cottons (Gossypium, subgenus Houzingenia) based on genome sequencing.</title>
        <authorList>
            <person name="Grover C.E."/>
            <person name="Arick M.A. 2nd"/>
            <person name="Thrash A."/>
            <person name="Conover J.L."/>
            <person name="Sanders W.S."/>
            <person name="Peterson D.G."/>
            <person name="Frelichowski J.E."/>
            <person name="Scheffler J.A."/>
            <person name="Scheffler B.E."/>
            <person name="Wendel J.F."/>
        </authorList>
    </citation>
    <scope>NUCLEOTIDE SEQUENCE [LARGE SCALE GENOMIC DNA]</scope>
    <source>
        <strain evidence="2">4</strain>
        <tissue evidence="2">Leaf</tissue>
    </source>
</reference>
<feature type="non-terminal residue" evidence="2">
    <location>
        <position position="20"/>
    </location>
</feature>
<proteinExistence type="predicted"/>
<sequence>MSLTNDEDLRMFDSPPVEIQ</sequence>
<comment type="caution">
    <text evidence="2">The sequence shown here is derived from an EMBL/GenBank/DDBJ whole genome shotgun (WGS) entry which is preliminary data.</text>
</comment>